<feature type="binding site" evidence="4">
    <location>
        <position position="490"/>
    </location>
    <ligand>
        <name>S-adenosyl-L-methionine</name>
        <dbReference type="ChEBI" id="CHEBI:59789"/>
    </ligand>
</feature>
<keyword evidence="1 4" id="KW-0489">Methyltransferase</keyword>
<protein>
    <recommendedName>
        <fullName evidence="6">RRM domain-containing protein</fullName>
    </recommendedName>
</protein>
<dbReference type="AlphaFoldDB" id="A0A077WVH7"/>
<keyword evidence="3 4" id="KW-0949">S-adenosyl-L-methionine</keyword>
<dbReference type="SUPFAM" id="SSF54928">
    <property type="entry name" value="RNA-binding domain, RBD"/>
    <property type="match status" value="1"/>
</dbReference>
<accession>A0A077WVH7</accession>
<dbReference type="GO" id="GO:0008173">
    <property type="term" value="F:RNA methyltransferase activity"/>
    <property type="evidence" value="ECO:0007669"/>
    <property type="project" value="InterPro"/>
</dbReference>
<reference evidence="5" key="1">
    <citation type="journal article" date="2014" name="Genome Announc.">
        <title>De novo whole-genome sequence and genome annotation of Lichtheimia ramosa.</title>
        <authorList>
            <person name="Linde J."/>
            <person name="Schwartze V."/>
            <person name="Binder U."/>
            <person name="Lass-Florl C."/>
            <person name="Voigt K."/>
            <person name="Horn F."/>
        </authorList>
    </citation>
    <scope>NUCLEOTIDE SEQUENCE</scope>
    <source>
        <strain evidence="5">JMRC FSU:6197</strain>
    </source>
</reference>
<gene>
    <name evidence="5" type="ORF">LRAMOSA03257</name>
</gene>
<comment type="caution">
    <text evidence="4">Lacks conserved residue(s) required for the propagation of feature annotation.</text>
</comment>
<dbReference type="GO" id="GO:0003723">
    <property type="term" value="F:RNA binding"/>
    <property type="evidence" value="ECO:0007669"/>
    <property type="project" value="TreeGrafter"/>
</dbReference>
<feature type="active site" description="Nucleophile" evidence="4">
    <location>
        <position position="518"/>
    </location>
</feature>
<dbReference type="Gene3D" id="2.40.50.1070">
    <property type="match status" value="1"/>
</dbReference>
<dbReference type="PANTHER" id="PTHR45904:SF2">
    <property type="entry name" value="TRNA (URACIL-5-)-METHYLTRANSFERASE HOMOLOG A"/>
    <property type="match status" value="1"/>
</dbReference>
<dbReference type="InterPro" id="IPR045850">
    <property type="entry name" value="TRM2_met"/>
</dbReference>
<evidence type="ECO:0000256" key="1">
    <source>
        <dbReference type="ARBA" id="ARBA00022603"/>
    </source>
</evidence>
<feature type="binding site" evidence="4">
    <location>
        <position position="442"/>
    </location>
    <ligand>
        <name>S-adenosyl-L-methionine</name>
        <dbReference type="ChEBI" id="CHEBI:59789"/>
    </ligand>
</feature>
<evidence type="ECO:0000256" key="3">
    <source>
        <dbReference type="ARBA" id="ARBA00022691"/>
    </source>
</evidence>
<evidence type="ECO:0008006" key="6">
    <source>
        <dbReference type="Google" id="ProtNLM"/>
    </source>
</evidence>
<dbReference type="GO" id="GO:0032259">
    <property type="term" value="P:methylation"/>
    <property type="evidence" value="ECO:0007669"/>
    <property type="project" value="UniProtKB-KW"/>
</dbReference>
<name>A0A077WVH7_9FUNG</name>
<dbReference type="Pfam" id="PF05958">
    <property type="entry name" value="tRNA_U5-meth_tr"/>
    <property type="match status" value="1"/>
</dbReference>
<dbReference type="InterPro" id="IPR029063">
    <property type="entry name" value="SAM-dependent_MTases_sf"/>
</dbReference>
<comment type="similarity">
    <text evidence="4">Belongs to the class I-like SAM-binding methyltransferase superfamily. RNA M5U methyltransferase family.</text>
</comment>
<proteinExistence type="inferred from homology"/>
<dbReference type="InterPro" id="IPR035979">
    <property type="entry name" value="RBD_domain_sf"/>
</dbReference>
<keyword evidence="2 4" id="KW-0808">Transferase</keyword>
<dbReference type="Gene3D" id="3.40.50.150">
    <property type="entry name" value="Vaccinia Virus protein VP39"/>
    <property type="match status" value="1"/>
</dbReference>
<evidence type="ECO:0000256" key="2">
    <source>
        <dbReference type="ARBA" id="ARBA00022679"/>
    </source>
</evidence>
<feature type="binding site" evidence="4">
    <location>
        <position position="390"/>
    </location>
    <ligand>
        <name>S-adenosyl-L-methionine</name>
        <dbReference type="ChEBI" id="CHEBI:59789"/>
    </ligand>
</feature>
<dbReference type="OrthoDB" id="10250660at2759"/>
<dbReference type="EMBL" id="LK023346">
    <property type="protein sequence ID" value="CDS10993.1"/>
    <property type="molecule type" value="Genomic_DNA"/>
</dbReference>
<dbReference type="InterPro" id="IPR010280">
    <property type="entry name" value="U5_MeTrfase_fam"/>
</dbReference>
<dbReference type="SUPFAM" id="SSF53335">
    <property type="entry name" value="S-adenosyl-L-methionine-dependent methyltransferases"/>
    <property type="match status" value="1"/>
</dbReference>
<sequence length="573" mass="64602">MSMLSRIRSIARTALGHMAAVTTEETMAGPETVLHRVKVLNLPAHESAAIKRFFRNQGIERYKKAPNWRYAYLTFEAEGPAKEAMQKLEGIEFKKKTLSTEYSTINKEVYRARFQAKEKASSSMTAAAAAAADNDTRSPAERLADQVTPLYKIPYDEQLAKKHQAGIRHLAKLKRQISRLPDLNDTSRAQLAWAFQEGLPIEILDPIASPITRGYRTKCEFTIGKNPDGEPTVGFLLGLYRHGITSVHSPEDCLHVPDISKRIAKAMENYVKSSEYNVYDRAEKKGVWRSLMVKAQRTGDIMILIQMKTSDMTEEQVAEEKRRLIEYWSSYKDKKGDERISVTTLLLQTWNGESNGITDKGTTEILLGDGYVYEELLGCRFRLSSSAFFQVNTPATELLYTKCAEWCNISKSKKTTLLDLCCGTGTIGITMARTVDRVIGIEMISDAIVDAQANAEMNHVTNVQYHASKVEERIDVVANEKNEEVVAVLDPPRSGVHSTVIRAVRESSEIRKVIFISCDANQAMQNFISLCRPTSNRFKGLPFRPTRAVSIDLFPHTDHCELMVEFERIKEEP</sequence>
<evidence type="ECO:0000313" key="5">
    <source>
        <dbReference type="EMBL" id="CDS10993.1"/>
    </source>
</evidence>
<dbReference type="PROSITE" id="PS51687">
    <property type="entry name" value="SAM_MT_RNA_M5U"/>
    <property type="match status" value="1"/>
</dbReference>
<dbReference type="PANTHER" id="PTHR45904">
    <property type="entry name" value="TRNA (URACIL-5-)-METHYLTRANSFERASE"/>
    <property type="match status" value="1"/>
</dbReference>
<dbReference type="CDD" id="cd02440">
    <property type="entry name" value="AdoMet_MTases"/>
    <property type="match status" value="1"/>
</dbReference>
<evidence type="ECO:0000256" key="4">
    <source>
        <dbReference type="PROSITE-ProRule" id="PRU01024"/>
    </source>
</evidence>
<organism evidence="5">
    <name type="scientific">Lichtheimia ramosa</name>
    <dbReference type="NCBI Taxonomy" id="688394"/>
    <lineage>
        <taxon>Eukaryota</taxon>
        <taxon>Fungi</taxon>
        <taxon>Fungi incertae sedis</taxon>
        <taxon>Mucoromycota</taxon>
        <taxon>Mucoromycotina</taxon>
        <taxon>Mucoromycetes</taxon>
        <taxon>Mucorales</taxon>
        <taxon>Lichtheimiaceae</taxon>
        <taxon>Lichtheimia</taxon>
    </lineage>
</organism>
<dbReference type="GO" id="GO:0006396">
    <property type="term" value="P:RNA processing"/>
    <property type="evidence" value="ECO:0007669"/>
    <property type="project" value="InterPro"/>
</dbReference>